<dbReference type="AlphaFoldDB" id="A0A0J9RGM0"/>
<sequence>MATDGVETPAHCGSSRHFAPALRIRSVAPQNERKSQRLFAMAMLIGDFSLNSLLDEEAMGAAPQLVLIAIVLSVCHSTCSYHPRLSAYKLVFEVPLTPLEEEKIQEVRELVLDTGDNGSITLKYLVSLLGRLTERYVQLEENSKVQGVLIDNLKTLETVAKKISELKSKEINKMQDELLECSKTQEKSQMQEVEIENCKILLTQKTNILTRLEVQLNACNNTLVANEELIKILQLKNTESTTTTEPTSHPENGVTLKTDIKDLFQSQQSGCAALGNFTGVKSIEVPTMGEVNVYCNSLLAGPGWIVIQRRENGKTNFIRKWMEYREGFGNITGEFFIGLQTLHQLTKSEHYELHIQLEDFEGEQRFAHYDRFEVDEEDSGYALVSLGKYTGNAGDALTHNLHAKFSTYDEDNLEKCAARKEGAWWYGDKCGFSNLNGIYSVGDQIYDYDGVGVFWNTAEWHDNTYSLKTVHMLIRPKLN</sequence>
<dbReference type="KEGG" id="dsi:Dsimw501_GD11489"/>
<dbReference type="SUPFAM" id="SSF56496">
    <property type="entry name" value="Fibrinogen C-terminal domain-like"/>
    <property type="match status" value="1"/>
</dbReference>
<dbReference type="Gene3D" id="3.90.215.10">
    <property type="entry name" value="Gamma Fibrinogen, chain A, domain 1"/>
    <property type="match status" value="1"/>
</dbReference>
<protein>
    <recommendedName>
        <fullName evidence="1">Fibrinogen C-terminal domain-containing protein</fullName>
    </recommendedName>
</protein>
<dbReference type="Pfam" id="PF00147">
    <property type="entry name" value="Fibrinogen_C"/>
    <property type="match status" value="1"/>
</dbReference>
<dbReference type="SMART" id="SM00186">
    <property type="entry name" value="FBG"/>
    <property type="match status" value="1"/>
</dbReference>
<accession>A0A0J9RGM0</accession>
<dbReference type="EMBL" id="CM002911">
    <property type="protein sequence ID" value="KMY95208.1"/>
    <property type="molecule type" value="Genomic_DNA"/>
</dbReference>
<reference evidence="2" key="1">
    <citation type="journal article" date="2013" name="Genome Res.">
        <title>A second-generation assembly of the Drosophila simulans genome provides new insights into patterns of lineage-specific divergence.</title>
        <authorList>
            <person name="Hu T.T."/>
            <person name="Eisen M.B."/>
            <person name="Thornton K.R."/>
            <person name="Andolfatto P."/>
        </authorList>
    </citation>
    <scope>NUCLEOTIDE SEQUENCE [LARGE SCALE GENOMIC DNA]</scope>
    <source>
        <strain evidence="2">W501</strain>
    </source>
</reference>
<dbReference type="OrthoDB" id="7847693at2759"/>
<organism evidence="2">
    <name type="scientific">Drosophila simulans</name>
    <name type="common">Fruit fly</name>
    <dbReference type="NCBI Taxonomy" id="7240"/>
    <lineage>
        <taxon>Eukaryota</taxon>
        <taxon>Metazoa</taxon>
        <taxon>Ecdysozoa</taxon>
        <taxon>Arthropoda</taxon>
        <taxon>Hexapoda</taxon>
        <taxon>Insecta</taxon>
        <taxon>Pterygota</taxon>
        <taxon>Neoptera</taxon>
        <taxon>Endopterygota</taxon>
        <taxon>Diptera</taxon>
        <taxon>Brachycera</taxon>
        <taxon>Muscomorpha</taxon>
        <taxon>Ephydroidea</taxon>
        <taxon>Drosophilidae</taxon>
        <taxon>Drosophila</taxon>
        <taxon>Sophophora</taxon>
    </lineage>
</organism>
<dbReference type="Proteomes" id="UP000035880">
    <property type="component" value="Chromosome 2R"/>
</dbReference>
<reference evidence="2" key="2">
    <citation type="submission" date="2014-06" db="EMBL/GenBank/DDBJ databases">
        <authorList>
            <person name="Hu T."/>
            <person name="Eisen M.B."/>
            <person name="Thornton K.R."/>
            <person name="Andolfatto P."/>
        </authorList>
    </citation>
    <scope>NUCLEOTIDE SEQUENCE</scope>
    <source>
        <strain evidence="2">W501</strain>
    </source>
</reference>
<dbReference type="PANTHER" id="PTHR19143">
    <property type="entry name" value="FIBRINOGEN/TENASCIN/ANGIOPOEITIN"/>
    <property type="match status" value="1"/>
</dbReference>
<evidence type="ECO:0000259" key="1">
    <source>
        <dbReference type="PROSITE" id="PS51406"/>
    </source>
</evidence>
<dbReference type="InterPro" id="IPR050373">
    <property type="entry name" value="Fibrinogen_C-term_domain"/>
</dbReference>
<dbReference type="GO" id="GO:0005615">
    <property type="term" value="C:extracellular space"/>
    <property type="evidence" value="ECO:0007669"/>
    <property type="project" value="TreeGrafter"/>
</dbReference>
<name>A0A0J9RGM0_DROSI</name>
<dbReference type="PROSITE" id="PS51406">
    <property type="entry name" value="FIBRINOGEN_C_2"/>
    <property type="match status" value="1"/>
</dbReference>
<reference evidence="2" key="3">
    <citation type="submission" date="2015-04" db="EMBL/GenBank/DDBJ databases">
        <authorList>
            <consortium name="FlyBase"/>
        </authorList>
    </citation>
    <scope>NUCLEOTIDE SEQUENCE</scope>
    <source>
        <strain evidence="2">W501</strain>
    </source>
</reference>
<dbReference type="InterPro" id="IPR036056">
    <property type="entry name" value="Fibrinogen-like_C"/>
</dbReference>
<evidence type="ECO:0000313" key="2">
    <source>
        <dbReference type="EMBL" id="KMY95208.1"/>
    </source>
</evidence>
<gene>
    <name evidence="2" type="primary">Dsim\GD11489</name>
    <name evidence="2" type="ORF">Dsimw501_GD11489</name>
</gene>
<dbReference type="CDD" id="cd00087">
    <property type="entry name" value="FReD"/>
    <property type="match status" value="1"/>
</dbReference>
<proteinExistence type="predicted"/>
<dbReference type="Bgee" id="FBgn0183237">
    <property type="expression patterns" value="Expressed in multicellular organism and 1 other cell type or tissue"/>
</dbReference>
<feature type="domain" description="Fibrinogen C-terminal" evidence="1">
    <location>
        <begin position="262"/>
        <end position="478"/>
    </location>
</feature>
<dbReference type="InterPro" id="IPR014716">
    <property type="entry name" value="Fibrinogen_a/b/g_C_1"/>
</dbReference>
<dbReference type="InterPro" id="IPR002181">
    <property type="entry name" value="Fibrinogen_a/b/g_C_dom"/>
</dbReference>